<keyword evidence="5" id="KW-1185">Reference proteome</keyword>
<evidence type="ECO:0000313" key="4">
    <source>
        <dbReference type="EMBL" id="KAK4034502.1"/>
    </source>
</evidence>
<evidence type="ECO:0000256" key="3">
    <source>
        <dbReference type="PROSITE-ProRule" id="PRU00023"/>
    </source>
</evidence>
<feature type="repeat" description="ANK" evidence="3">
    <location>
        <begin position="33"/>
        <end position="53"/>
    </location>
</feature>
<dbReference type="PANTHER" id="PTHR24198">
    <property type="entry name" value="ANKYRIN REPEAT AND PROTEIN KINASE DOMAIN-CONTAINING PROTEIN"/>
    <property type="match status" value="1"/>
</dbReference>
<dbReference type="PROSITE" id="PS50088">
    <property type="entry name" value="ANK_REPEAT"/>
    <property type="match status" value="2"/>
</dbReference>
<protein>
    <submittedName>
        <fullName evidence="4">Ankyrin repeat-containing domain protein</fullName>
    </submittedName>
</protein>
<feature type="repeat" description="ANK" evidence="3">
    <location>
        <begin position="1"/>
        <end position="23"/>
    </location>
</feature>
<dbReference type="SUPFAM" id="SSF48403">
    <property type="entry name" value="Ankyrin repeat"/>
    <property type="match status" value="1"/>
</dbReference>
<dbReference type="SMART" id="SM00248">
    <property type="entry name" value="ANK"/>
    <property type="match status" value="2"/>
</dbReference>
<accession>A0AAN6PEI0</accession>
<keyword evidence="1" id="KW-0677">Repeat</keyword>
<dbReference type="InterPro" id="IPR036770">
    <property type="entry name" value="Ankyrin_rpt-contain_sf"/>
</dbReference>
<dbReference type="AlphaFoldDB" id="A0AAN6PEI0"/>
<evidence type="ECO:0000256" key="2">
    <source>
        <dbReference type="ARBA" id="ARBA00023043"/>
    </source>
</evidence>
<name>A0AAN6PEI0_9PEZI</name>
<dbReference type="EMBL" id="MU854477">
    <property type="protein sequence ID" value="KAK4034502.1"/>
    <property type="molecule type" value="Genomic_DNA"/>
</dbReference>
<dbReference type="PROSITE" id="PS50297">
    <property type="entry name" value="ANK_REP_REGION"/>
    <property type="match status" value="2"/>
</dbReference>
<dbReference type="Pfam" id="PF12796">
    <property type="entry name" value="Ank_2"/>
    <property type="match status" value="1"/>
</dbReference>
<sequence>QTPLSYAAWSGHEAVVKMLLNTGKADVDSKDNDGQTPLRWAAENGQEAVVKMLRDSRRTSSCSLSSW</sequence>
<gene>
    <name evidence="4" type="ORF">C8A01DRAFT_18698</name>
</gene>
<dbReference type="Proteomes" id="UP001303115">
    <property type="component" value="Unassembled WGS sequence"/>
</dbReference>
<evidence type="ECO:0000256" key="1">
    <source>
        <dbReference type="ARBA" id="ARBA00022737"/>
    </source>
</evidence>
<dbReference type="Gene3D" id="1.25.40.20">
    <property type="entry name" value="Ankyrin repeat-containing domain"/>
    <property type="match status" value="1"/>
</dbReference>
<organism evidence="4 5">
    <name type="scientific">Parachaetomium inaequale</name>
    <dbReference type="NCBI Taxonomy" id="2588326"/>
    <lineage>
        <taxon>Eukaryota</taxon>
        <taxon>Fungi</taxon>
        <taxon>Dikarya</taxon>
        <taxon>Ascomycota</taxon>
        <taxon>Pezizomycotina</taxon>
        <taxon>Sordariomycetes</taxon>
        <taxon>Sordariomycetidae</taxon>
        <taxon>Sordariales</taxon>
        <taxon>Chaetomiaceae</taxon>
        <taxon>Parachaetomium</taxon>
    </lineage>
</organism>
<proteinExistence type="predicted"/>
<evidence type="ECO:0000313" key="5">
    <source>
        <dbReference type="Proteomes" id="UP001303115"/>
    </source>
</evidence>
<comment type="caution">
    <text evidence="4">The sequence shown here is derived from an EMBL/GenBank/DDBJ whole genome shotgun (WGS) entry which is preliminary data.</text>
</comment>
<reference evidence="5" key="1">
    <citation type="journal article" date="2023" name="Mol. Phylogenet. Evol.">
        <title>Genome-scale phylogeny and comparative genomics of the fungal order Sordariales.</title>
        <authorList>
            <person name="Hensen N."/>
            <person name="Bonometti L."/>
            <person name="Westerberg I."/>
            <person name="Brannstrom I.O."/>
            <person name="Guillou S."/>
            <person name="Cros-Aarteil S."/>
            <person name="Calhoun S."/>
            <person name="Haridas S."/>
            <person name="Kuo A."/>
            <person name="Mondo S."/>
            <person name="Pangilinan J."/>
            <person name="Riley R."/>
            <person name="LaButti K."/>
            <person name="Andreopoulos B."/>
            <person name="Lipzen A."/>
            <person name="Chen C."/>
            <person name="Yan M."/>
            <person name="Daum C."/>
            <person name="Ng V."/>
            <person name="Clum A."/>
            <person name="Steindorff A."/>
            <person name="Ohm R.A."/>
            <person name="Martin F."/>
            <person name="Silar P."/>
            <person name="Natvig D.O."/>
            <person name="Lalanne C."/>
            <person name="Gautier V."/>
            <person name="Ament-Velasquez S.L."/>
            <person name="Kruys A."/>
            <person name="Hutchinson M.I."/>
            <person name="Powell A.J."/>
            <person name="Barry K."/>
            <person name="Miller A.N."/>
            <person name="Grigoriev I.V."/>
            <person name="Debuchy R."/>
            <person name="Gladieux P."/>
            <person name="Hiltunen Thoren M."/>
            <person name="Johannesson H."/>
        </authorList>
    </citation>
    <scope>NUCLEOTIDE SEQUENCE [LARGE SCALE GENOMIC DNA]</scope>
    <source>
        <strain evidence="5">CBS 284.82</strain>
    </source>
</reference>
<dbReference type="InterPro" id="IPR002110">
    <property type="entry name" value="Ankyrin_rpt"/>
</dbReference>
<feature type="non-terminal residue" evidence="4">
    <location>
        <position position="1"/>
    </location>
</feature>
<dbReference type="PANTHER" id="PTHR24198:SF165">
    <property type="entry name" value="ANKYRIN REPEAT-CONTAINING PROTEIN-RELATED"/>
    <property type="match status" value="1"/>
</dbReference>
<keyword evidence="2 3" id="KW-0040">ANK repeat</keyword>